<sequence>MTTDRIELPTSAWTSNQGWLLGLKDQQATAAESKISEQEAVIIELKGELVERDGRIKELEKQAQDYHFIADYNREYADNYGQRLVNLTYELQNTHRSISDAVSLHGISLSDVQAPPSTVSHYSPSPSQSLAPLPQSISQVKAESLHHPPPGLFLPTPDNTPSQHAMSVSLPAVSTTAASAAVSPSPARTLDPGVEVNGLGLSMTPVREPPPAMQDMASVKAAQQARIIAANMAKNPLAYTPSRSTTLGPAFVPTPAKRAVLSAVPYNLSPHSTPRAGKRSLSHGGGVMSMSSPMSRTASLASPMPIREVTPHSSPWQGHMPLDRTQL</sequence>
<keyword evidence="3" id="KW-1185">Reference proteome</keyword>
<dbReference type="RefSeq" id="XP_028478396.1">
    <property type="nucleotide sequence ID" value="XM_028621944.1"/>
</dbReference>
<dbReference type="GeneID" id="39591041"/>
<accession>A0A427Y1E8</accession>
<feature type="region of interest" description="Disordered" evidence="1">
    <location>
        <begin position="269"/>
        <end position="327"/>
    </location>
</feature>
<evidence type="ECO:0000256" key="1">
    <source>
        <dbReference type="SAM" id="MobiDB-lite"/>
    </source>
</evidence>
<reference evidence="2 3" key="1">
    <citation type="submission" date="2018-11" db="EMBL/GenBank/DDBJ databases">
        <title>Genome sequence of Apiotrichum porosum DSM 27194.</title>
        <authorList>
            <person name="Aliyu H."/>
            <person name="Gorte O."/>
            <person name="Ochsenreither K."/>
        </authorList>
    </citation>
    <scope>NUCLEOTIDE SEQUENCE [LARGE SCALE GENOMIC DNA]</scope>
    <source>
        <strain evidence="2 3">DSM 27194</strain>
    </source>
</reference>
<proteinExistence type="predicted"/>
<dbReference type="AlphaFoldDB" id="A0A427Y1E8"/>
<dbReference type="Proteomes" id="UP000279236">
    <property type="component" value="Unassembled WGS sequence"/>
</dbReference>
<dbReference type="EMBL" id="RSCE01000003">
    <property type="protein sequence ID" value="RSH84948.1"/>
    <property type="molecule type" value="Genomic_DNA"/>
</dbReference>
<feature type="region of interest" description="Disordered" evidence="1">
    <location>
        <begin position="141"/>
        <end position="164"/>
    </location>
</feature>
<comment type="caution">
    <text evidence="2">The sequence shown here is derived from an EMBL/GenBank/DDBJ whole genome shotgun (WGS) entry which is preliminary data.</text>
</comment>
<gene>
    <name evidence="2" type="ORF">EHS24_006498</name>
</gene>
<protein>
    <submittedName>
        <fullName evidence="2">Uncharacterized protein</fullName>
    </submittedName>
</protein>
<evidence type="ECO:0000313" key="3">
    <source>
        <dbReference type="Proteomes" id="UP000279236"/>
    </source>
</evidence>
<evidence type="ECO:0000313" key="2">
    <source>
        <dbReference type="EMBL" id="RSH84948.1"/>
    </source>
</evidence>
<name>A0A427Y1E8_9TREE</name>
<organism evidence="2 3">
    <name type="scientific">Apiotrichum porosum</name>
    <dbReference type="NCBI Taxonomy" id="105984"/>
    <lineage>
        <taxon>Eukaryota</taxon>
        <taxon>Fungi</taxon>
        <taxon>Dikarya</taxon>
        <taxon>Basidiomycota</taxon>
        <taxon>Agaricomycotina</taxon>
        <taxon>Tremellomycetes</taxon>
        <taxon>Trichosporonales</taxon>
        <taxon>Trichosporonaceae</taxon>
        <taxon>Apiotrichum</taxon>
    </lineage>
</organism>